<dbReference type="EMBL" id="GDHC01014349">
    <property type="protein sequence ID" value="JAQ04280.1"/>
    <property type="molecule type" value="Transcribed_RNA"/>
</dbReference>
<protein>
    <submittedName>
        <fullName evidence="2">Putative RNA-directed DNA polymerase from transposon X-element</fullName>
    </submittedName>
</protein>
<feature type="domain" description="Reverse transcriptase" evidence="1">
    <location>
        <begin position="110"/>
        <end position="375"/>
    </location>
</feature>
<dbReference type="InterPro" id="IPR000477">
    <property type="entry name" value="RT_dom"/>
</dbReference>
<keyword evidence="2" id="KW-0695">RNA-directed DNA polymerase</keyword>
<dbReference type="AlphaFoldDB" id="A0A146LCK7"/>
<dbReference type="CDD" id="cd01650">
    <property type="entry name" value="RT_nLTR_like"/>
    <property type="match status" value="1"/>
</dbReference>
<evidence type="ECO:0000313" key="2">
    <source>
        <dbReference type="EMBL" id="JAQ04280.1"/>
    </source>
</evidence>
<evidence type="ECO:0000259" key="1">
    <source>
        <dbReference type="PROSITE" id="PS50878"/>
    </source>
</evidence>
<feature type="non-terminal residue" evidence="2">
    <location>
        <position position="1"/>
    </location>
</feature>
<gene>
    <name evidence="2" type="primary">ORF2_91</name>
    <name evidence="2" type="ORF">g.18264</name>
</gene>
<reference evidence="2" key="1">
    <citation type="journal article" date="2016" name="Gigascience">
        <title>De novo construction of an expanded transcriptome assembly for the western tarnished plant bug, Lygus hesperus.</title>
        <authorList>
            <person name="Tassone E.E."/>
            <person name="Geib S.M."/>
            <person name="Hall B."/>
            <person name="Fabrick J.A."/>
            <person name="Brent C.S."/>
            <person name="Hull J.J."/>
        </authorList>
    </citation>
    <scope>NUCLEOTIDE SEQUENCE</scope>
</reference>
<accession>A0A146LCK7</accession>
<dbReference type="PROSITE" id="PS50878">
    <property type="entry name" value="RT_POL"/>
    <property type="match status" value="1"/>
</dbReference>
<dbReference type="InterPro" id="IPR043502">
    <property type="entry name" value="DNA/RNA_pol_sf"/>
</dbReference>
<dbReference type="GO" id="GO:0003964">
    <property type="term" value="F:RNA-directed DNA polymerase activity"/>
    <property type="evidence" value="ECO:0007669"/>
    <property type="project" value="UniProtKB-KW"/>
</dbReference>
<sequence length="528" mass="60937">TQQFQALDVVFYPSWYSTPKEKCDIFKDILVNQFQPNDNLDQAFSETIKIKLEEPLQISPFTDFISPAQLRNAIARSPCKKAPGHDGITLPLLKALPRKSLVFLTQIYNGMLRTTHIPHCWKHARIVMIKKPNKPRNDPLSYRPISLLPLLAKILERLLLPKLVTYLCHLIPSTQFGFRNIHSCQQQLHRVVEQILQTYEKKEVCLGVFLDTQKAFDKVWHPGLLSKIKEQLPDTYYRLLLSYLSGRTFTVGHKGAVSESAAIKSGVPQGSIWGPLLYLIYTSDFPSSDDLTLAHYADDVAALSRADNKIHAQDMLQTFMTDVENWCRQWRVAMNPAKSVIVNFTLQRNRDTPTVTLDNQRVPALESVRYLGLNLDEKLTWKSHIDELVRRIRNRIRQLHTLLGRRSPLSLSTKRLLYLSLIRPLWMYACGIWGSAANTHLRRVQAQQNRVLRLITDAPWFVRNSTLHYDLQIPTVPEVLKTSYSKLHDSMTDHPNILLNDLANCVTPTPTHRRLKRKRPQDFLIQHN</sequence>
<proteinExistence type="predicted"/>
<dbReference type="PANTHER" id="PTHR36688">
    <property type="entry name" value="ENDO/EXONUCLEASE/PHOSPHATASE DOMAIN-CONTAINING PROTEIN"/>
    <property type="match status" value="1"/>
</dbReference>
<organism evidence="2">
    <name type="scientific">Lygus hesperus</name>
    <name type="common">Western plant bug</name>
    <dbReference type="NCBI Taxonomy" id="30085"/>
    <lineage>
        <taxon>Eukaryota</taxon>
        <taxon>Metazoa</taxon>
        <taxon>Ecdysozoa</taxon>
        <taxon>Arthropoda</taxon>
        <taxon>Hexapoda</taxon>
        <taxon>Insecta</taxon>
        <taxon>Pterygota</taxon>
        <taxon>Neoptera</taxon>
        <taxon>Paraneoptera</taxon>
        <taxon>Hemiptera</taxon>
        <taxon>Heteroptera</taxon>
        <taxon>Panheteroptera</taxon>
        <taxon>Cimicomorpha</taxon>
        <taxon>Miridae</taxon>
        <taxon>Mirini</taxon>
        <taxon>Lygus</taxon>
    </lineage>
</organism>
<dbReference type="SUPFAM" id="SSF56672">
    <property type="entry name" value="DNA/RNA polymerases"/>
    <property type="match status" value="1"/>
</dbReference>
<dbReference type="PANTHER" id="PTHR36688:SF1">
    <property type="entry name" value="ENDONUCLEASE_EXONUCLEASE_PHOSPHATASE DOMAIN-CONTAINING PROTEIN"/>
    <property type="match status" value="1"/>
</dbReference>
<name>A0A146LCK7_LYGHE</name>
<keyword evidence="2" id="KW-0548">Nucleotidyltransferase</keyword>
<dbReference type="InterPro" id="IPR052560">
    <property type="entry name" value="RdDP_mobile_element"/>
</dbReference>
<dbReference type="Pfam" id="PF00078">
    <property type="entry name" value="RVT_1"/>
    <property type="match status" value="1"/>
</dbReference>
<keyword evidence="2" id="KW-0808">Transferase</keyword>